<evidence type="ECO:0000256" key="3">
    <source>
        <dbReference type="ARBA" id="ARBA00022512"/>
    </source>
</evidence>
<dbReference type="PROSITE" id="PS00502">
    <property type="entry name" value="POLYGALACTURONASE"/>
    <property type="match status" value="1"/>
</dbReference>
<dbReference type="InterPro" id="IPR011050">
    <property type="entry name" value="Pectin_lyase_fold/virulence"/>
</dbReference>
<comment type="similarity">
    <text evidence="2 9">Belongs to the glycosyl hydrolase 28 family.</text>
</comment>
<keyword evidence="4" id="KW-0964">Secreted</keyword>
<dbReference type="GO" id="GO:0071555">
    <property type="term" value="P:cell wall organization"/>
    <property type="evidence" value="ECO:0007669"/>
    <property type="project" value="UniProtKB-KW"/>
</dbReference>
<keyword evidence="10" id="KW-0732">Signal</keyword>
<evidence type="ECO:0000256" key="8">
    <source>
        <dbReference type="PROSITE-ProRule" id="PRU10052"/>
    </source>
</evidence>
<feature type="chain" id="PRO_5040316853" description="Exopolygalacturonase-like" evidence="10">
    <location>
        <begin position="23"/>
        <end position="395"/>
    </location>
</feature>
<accession>A0A9Q0R202</accession>
<keyword evidence="6 9" id="KW-0326">Glycosidase</keyword>
<proteinExistence type="inferred from homology"/>
<comment type="caution">
    <text evidence="11">The sequence shown here is derived from an EMBL/GenBank/DDBJ whole genome shotgun (WGS) entry which is preliminary data.</text>
</comment>
<organism evidence="11 12">
    <name type="scientific">Protea cynaroides</name>
    <dbReference type="NCBI Taxonomy" id="273540"/>
    <lineage>
        <taxon>Eukaryota</taxon>
        <taxon>Viridiplantae</taxon>
        <taxon>Streptophyta</taxon>
        <taxon>Embryophyta</taxon>
        <taxon>Tracheophyta</taxon>
        <taxon>Spermatophyta</taxon>
        <taxon>Magnoliopsida</taxon>
        <taxon>Proteales</taxon>
        <taxon>Proteaceae</taxon>
        <taxon>Protea</taxon>
    </lineage>
</organism>
<dbReference type="GO" id="GO:0005975">
    <property type="term" value="P:carbohydrate metabolic process"/>
    <property type="evidence" value="ECO:0007669"/>
    <property type="project" value="InterPro"/>
</dbReference>
<keyword evidence="5 9" id="KW-0378">Hydrolase</keyword>
<reference evidence="11" key="1">
    <citation type="journal article" date="2023" name="Plant J.">
        <title>The genome of the king protea, Protea cynaroides.</title>
        <authorList>
            <person name="Chang J."/>
            <person name="Duong T.A."/>
            <person name="Schoeman C."/>
            <person name="Ma X."/>
            <person name="Roodt D."/>
            <person name="Barker N."/>
            <person name="Li Z."/>
            <person name="Van de Peer Y."/>
            <person name="Mizrachi E."/>
        </authorList>
    </citation>
    <scope>NUCLEOTIDE SEQUENCE</scope>
    <source>
        <tissue evidence="11">Young leaves</tissue>
    </source>
</reference>
<evidence type="ECO:0000256" key="6">
    <source>
        <dbReference type="ARBA" id="ARBA00023295"/>
    </source>
</evidence>
<evidence type="ECO:0008006" key="13">
    <source>
        <dbReference type="Google" id="ProtNLM"/>
    </source>
</evidence>
<feature type="active site" evidence="8">
    <location>
        <position position="241"/>
    </location>
</feature>
<evidence type="ECO:0000256" key="5">
    <source>
        <dbReference type="ARBA" id="ARBA00022801"/>
    </source>
</evidence>
<evidence type="ECO:0000313" key="11">
    <source>
        <dbReference type="EMBL" id="KAJ4980485.1"/>
    </source>
</evidence>
<dbReference type="PANTHER" id="PTHR31375">
    <property type="match status" value="1"/>
</dbReference>
<dbReference type="OrthoDB" id="187139at2759"/>
<dbReference type="FunFam" id="2.160.20.10:FF:000004">
    <property type="entry name" value="Pectin lyase-like superfamily protein"/>
    <property type="match status" value="1"/>
</dbReference>
<keyword evidence="3" id="KW-0134">Cell wall</keyword>
<evidence type="ECO:0000256" key="10">
    <source>
        <dbReference type="SAM" id="SignalP"/>
    </source>
</evidence>
<evidence type="ECO:0000313" key="12">
    <source>
        <dbReference type="Proteomes" id="UP001141806"/>
    </source>
</evidence>
<dbReference type="InterPro" id="IPR000743">
    <property type="entry name" value="Glyco_hydro_28"/>
</dbReference>
<evidence type="ECO:0000256" key="4">
    <source>
        <dbReference type="ARBA" id="ARBA00022525"/>
    </source>
</evidence>
<dbReference type="Proteomes" id="UP001141806">
    <property type="component" value="Unassembled WGS sequence"/>
</dbReference>
<dbReference type="InterPro" id="IPR006626">
    <property type="entry name" value="PbH1"/>
</dbReference>
<evidence type="ECO:0000256" key="2">
    <source>
        <dbReference type="ARBA" id="ARBA00008834"/>
    </source>
</evidence>
<keyword evidence="7" id="KW-0961">Cell wall biogenesis/degradation</keyword>
<name>A0A9Q0R202_9MAGN</name>
<dbReference type="EMBL" id="JAMYWD010000001">
    <property type="protein sequence ID" value="KAJ4980485.1"/>
    <property type="molecule type" value="Genomic_DNA"/>
</dbReference>
<dbReference type="SUPFAM" id="SSF51126">
    <property type="entry name" value="Pectin lyase-like"/>
    <property type="match status" value="1"/>
</dbReference>
<dbReference type="AlphaFoldDB" id="A0A9Q0R202"/>
<feature type="signal peptide" evidence="10">
    <location>
        <begin position="1"/>
        <end position="22"/>
    </location>
</feature>
<dbReference type="InterPro" id="IPR012334">
    <property type="entry name" value="Pectin_lyas_fold"/>
</dbReference>
<sequence length="395" mass="42577">MDLKWNQWALSALFLLAGVAEATVFNVKNYGAHPDGKTDIRKALISAWNDSCESIQPSTVLIPKGTYLLGPVVLKGPCKTPSIEFQVQGLVQAPPDPASFKTDGWIGFQYIDGLTVSGGGTFDGQGHKAWTINNCAANPHNCRMPPISLRFDFVNNTMIRDITSLNSKNFHINIFQSNDLTLKNLNILAPGDSANTDGIHIGDSARIHITDIVIATGDDCISIGPGTRNVNVTRVICGPGHGISIGSLGMYKGEAEVNGVFVKNSTFINTQNGVRIKTWPSSPVGTASNIVFEDLIMNNVFNPVILDQEYCPHLKCTKHNPSLVKLSNITINKIRGTSLSQLPVLIACSRGAPCENVKIGNINLKYNGTEGPAQSTSSNVKPILFGQQIPPFINI</sequence>
<comment type="subcellular location">
    <subcellularLocation>
        <location evidence="1">Secreted</location>
        <location evidence="1">Cell wall</location>
    </subcellularLocation>
</comment>
<dbReference type="Gene3D" id="2.160.20.10">
    <property type="entry name" value="Single-stranded right-handed beta-helix, Pectin lyase-like"/>
    <property type="match status" value="1"/>
</dbReference>
<dbReference type="GO" id="GO:0004650">
    <property type="term" value="F:polygalacturonase activity"/>
    <property type="evidence" value="ECO:0007669"/>
    <property type="project" value="InterPro"/>
</dbReference>
<protein>
    <recommendedName>
        <fullName evidence="13">Exopolygalacturonase-like</fullName>
    </recommendedName>
</protein>
<gene>
    <name evidence="11" type="ORF">NE237_031322</name>
</gene>
<dbReference type="SMART" id="SM00710">
    <property type="entry name" value="PbH1"/>
    <property type="match status" value="4"/>
</dbReference>
<dbReference type="Pfam" id="PF00295">
    <property type="entry name" value="Glyco_hydro_28"/>
    <property type="match status" value="1"/>
</dbReference>
<evidence type="ECO:0000256" key="7">
    <source>
        <dbReference type="ARBA" id="ARBA00023316"/>
    </source>
</evidence>
<evidence type="ECO:0000256" key="9">
    <source>
        <dbReference type="RuleBase" id="RU361169"/>
    </source>
</evidence>
<evidence type="ECO:0000256" key="1">
    <source>
        <dbReference type="ARBA" id="ARBA00004191"/>
    </source>
</evidence>
<keyword evidence="12" id="KW-1185">Reference proteome</keyword>